<dbReference type="InterPro" id="IPR011105">
    <property type="entry name" value="Cell_wall_hydrolase_SleB"/>
</dbReference>
<dbReference type="EMBL" id="MK820013">
    <property type="protein sequence ID" value="QDF45942.1"/>
    <property type="molecule type" value="Genomic_DNA"/>
</dbReference>
<keyword evidence="3" id="KW-1185">Reference proteome</keyword>
<dbReference type="GO" id="GO:0016787">
    <property type="term" value="F:hydrolase activity"/>
    <property type="evidence" value="ECO:0007669"/>
    <property type="project" value="UniProtKB-KW"/>
</dbReference>
<keyword evidence="2" id="KW-0378">Hydrolase</keyword>
<feature type="domain" description="Cell wall hydrolase SleB" evidence="1">
    <location>
        <begin position="1"/>
        <end position="91"/>
    </location>
</feature>
<name>A0A6B7HXG4_9CAUD</name>
<dbReference type="Pfam" id="PF07486">
    <property type="entry name" value="Hydrolase_2"/>
    <property type="match status" value="1"/>
</dbReference>
<sequence length="97" mass="11124">MVAEVTLRRVASPFYPDTVREVVLQPNQFSWTIALHPDLSVITEQDRAVARQALNGSYYTTTELHYARTDISNYWTDKMIPTLTCSNHTFYDNGGRP</sequence>
<organism evidence="2 3">
    <name type="scientific">Vibrio phage vB_VpaP_MGD2</name>
    <dbReference type="NCBI Taxonomy" id="2565877"/>
    <lineage>
        <taxon>Viruses</taxon>
        <taxon>Duplodnaviria</taxon>
        <taxon>Heunggongvirae</taxon>
        <taxon>Uroviricota</taxon>
        <taxon>Caudoviricetes</taxon>
        <taxon>Autographivirales</taxon>
        <taxon>Autosignataviridae</taxon>
        <taxon>Colwellvirinae</taxon>
        <taxon>Kaohsiungvirus</taxon>
        <taxon>Kaohsiungvirus MGD2</taxon>
    </lineage>
</organism>
<dbReference type="Gene3D" id="1.10.10.2520">
    <property type="entry name" value="Cell wall hydrolase SleB, domain 1"/>
    <property type="match status" value="1"/>
</dbReference>
<dbReference type="Proteomes" id="UP000435653">
    <property type="component" value="Segment"/>
</dbReference>
<proteinExistence type="predicted"/>
<gene>
    <name evidence="2" type="ORF">vBVpaPMGD2_3</name>
</gene>
<evidence type="ECO:0000259" key="1">
    <source>
        <dbReference type="Pfam" id="PF07486"/>
    </source>
</evidence>
<dbReference type="InterPro" id="IPR042047">
    <property type="entry name" value="SleB_dom1"/>
</dbReference>
<protein>
    <submittedName>
        <fullName evidence="2">Cell wall hydrolase</fullName>
    </submittedName>
</protein>
<reference evidence="2" key="1">
    <citation type="submission" date="2019-04" db="EMBL/GenBank/DDBJ databases">
        <authorList>
            <person name="Cao Y."/>
            <person name="Sun X."/>
            <person name="Zhang Y."/>
        </authorList>
    </citation>
    <scope>NUCLEOTIDE SEQUENCE</scope>
</reference>
<evidence type="ECO:0000313" key="3">
    <source>
        <dbReference type="Proteomes" id="UP000435653"/>
    </source>
</evidence>
<evidence type="ECO:0000313" key="2">
    <source>
        <dbReference type="EMBL" id="QDF45942.1"/>
    </source>
</evidence>
<accession>A0A6B7HXG4</accession>